<gene>
    <name evidence="1" type="ORF">EFV12PHI1_122</name>
</gene>
<reference evidence="1 2" key="1">
    <citation type="submission" date="2018-09" db="EMBL/GenBank/DDBJ databases">
        <title>Predictable molecular adaptation of coevolving Enterococcus faecium and a widespread lytic phage.</title>
        <authorList>
            <person name="Wandro S."/>
            <person name="Oliver A."/>
            <person name="Gallagher T."/>
            <person name="Weihe C."/>
            <person name="England W."/>
            <person name="Martiny J."/>
            <person name="Whiteson K."/>
        </authorList>
    </citation>
    <scope>NUCLEOTIDE SEQUENCE [LARGE SCALE GENOMIC DNA]</scope>
</reference>
<evidence type="ECO:0000313" key="2">
    <source>
        <dbReference type="Proteomes" id="UP000266942"/>
    </source>
</evidence>
<name>A0A3B8E513_9CAUD</name>
<dbReference type="Proteomes" id="UP000266942">
    <property type="component" value="Segment"/>
</dbReference>
<protein>
    <submittedName>
        <fullName evidence="1">Uncharacterized protein</fullName>
    </submittedName>
</protein>
<dbReference type="EMBL" id="MH880817">
    <property type="protein sequence ID" value="AYJ73365.1"/>
    <property type="molecule type" value="Genomic_DNA"/>
</dbReference>
<accession>A0A3B8E513</accession>
<sequence>MKVQKAPRKVYGFTKKAGEQLADLISKKHFNHYAKVGKIEGNTATIKIHRFKEGKGKPAKDYKASVKVVRLWHGNIADFTDFKII</sequence>
<proteinExistence type="predicted"/>
<evidence type="ECO:0000313" key="1">
    <source>
        <dbReference type="EMBL" id="AYJ73365.1"/>
    </source>
</evidence>
<keyword evidence="2" id="KW-1185">Reference proteome</keyword>
<organism evidence="1 2">
    <name type="scientific">Enterococcus phage EfV12-phi1</name>
    <dbReference type="NCBI Taxonomy" id="2315766"/>
    <lineage>
        <taxon>Viruses</taxon>
        <taxon>Duplodnaviria</taxon>
        <taxon>Heunggongvirae</taxon>
        <taxon>Uroviricota</taxon>
        <taxon>Caudoviricetes</taxon>
        <taxon>Herelleviridae</taxon>
        <taxon>Brockvirinae</taxon>
        <taxon>Schiekvirus</taxon>
        <taxon>Schiekvirus Gvesp1</taxon>
        <taxon>Schiekvirus EfV12</taxon>
    </lineage>
</organism>